<dbReference type="RefSeq" id="WP_214175304.1">
    <property type="nucleotide sequence ID" value="NZ_JAHCVK010000003.1"/>
</dbReference>
<name>A0ABS5SD43_9BACT</name>
<organism evidence="2 3">
    <name type="scientific">Geomobilimonas luticola</name>
    <dbReference type="NCBI Taxonomy" id="1114878"/>
    <lineage>
        <taxon>Bacteria</taxon>
        <taxon>Pseudomonadati</taxon>
        <taxon>Thermodesulfobacteriota</taxon>
        <taxon>Desulfuromonadia</taxon>
        <taxon>Geobacterales</taxon>
        <taxon>Geobacteraceae</taxon>
        <taxon>Geomobilimonas</taxon>
    </lineage>
</organism>
<dbReference type="InterPro" id="IPR026267">
    <property type="entry name" value="YgjV"/>
</dbReference>
<dbReference type="Pfam" id="PF10688">
    <property type="entry name" value="Imp-YgjV"/>
    <property type="match status" value="1"/>
</dbReference>
<reference evidence="2 3" key="1">
    <citation type="submission" date="2021-05" db="EMBL/GenBank/DDBJ databases">
        <title>The draft genome of Geobacter luticola JCM 17780.</title>
        <authorList>
            <person name="Xu Z."/>
            <person name="Masuda Y."/>
            <person name="Itoh H."/>
            <person name="Senoo K."/>
        </authorList>
    </citation>
    <scope>NUCLEOTIDE SEQUENCE [LARGE SCALE GENOMIC DNA]</scope>
    <source>
        <strain evidence="2 3">JCM 17780</strain>
    </source>
</reference>
<feature type="transmembrane region" description="Helical" evidence="1">
    <location>
        <begin position="97"/>
        <end position="116"/>
    </location>
</feature>
<evidence type="ECO:0000256" key="1">
    <source>
        <dbReference type="SAM" id="Phobius"/>
    </source>
</evidence>
<keyword evidence="1" id="KW-0472">Membrane</keyword>
<gene>
    <name evidence="2" type="ORF">KI810_09555</name>
</gene>
<feature type="transmembrane region" description="Helical" evidence="1">
    <location>
        <begin position="6"/>
        <end position="23"/>
    </location>
</feature>
<keyword evidence="1" id="KW-0812">Transmembrane</keyword>
<dbReference type="EMBL" id="JAHCVK010000003">
    <property type="protein sequence ID" value="MBT0653301.1"/>
    <property type="molecule type" value="Genomic_DNA"/>
</dbReference>
<dbReference type="Proteomes" id="UP000756860">
    <property type="component" value="Unassembled WGS sequence"/>
</dbReference>
<sequence length="181" mass="19300">MEFFSLSQCVGYVAFVLGVIAFFQKKDRPLKFYVGLESLAYTVHFFLLGNTPAAASALITSGRSFLAMKTRSLSLTVIVIAANVSVGLALAGNGTGWLPVIGSCISTYAMFTMRGIPLRLAILVSTFCWLANNIISGSIGGTLLEAVIATVNTYTIAQMFRLSAKTRAEEPAGEPLPFTKG</sequence>
<keyword evidence="3" id="KW-1185">Reference proteome</keyword>
<evidence type="ECO:0000313" key="3">
    <source>
        <dbReference type="Proteomes" id="UP000756860"/>
    </source>
</evidence>
<comment type="caution">
    <text evidence="2">The sequence shown here is derived from an EMBL/GenBank/DDBJ whole genome shotgun (WGS) entry which is preliminary data.</text>
</comment>
<dbReference type="PIRSF" id="PIRSF011443">
    <property type="entry name" value="YgjV"/>
    <property type="match status" value="1"/>
</dbReference>
<proteinExistence type="predicted"/>
<dbReference type="InterPro" id="IPR019629">
    <property type="entry name" value="Uncharacterised_HI1736/YgjV"/>
</dbReference>
<keyword evidence="1" id="KW-1133">Transmembrane helix</keyword>
<protein>
    <submittedName>
        <fullName evidence="2">YgjV family protein</fullName>
    </submittedName>
</protein>
<feature type="transmembrane region" description="Helical" evidence="1">
    <location>
        <begin position="73"/>
        <end position="91"/>
    </location>
</feature>
<accession>A0ABS5SD43</accession>
<evidence type="ECO:0000313" key="2">
    <source>
        <dbReference type="EMBL" id="MBT0653301.1"/>
    </source>
</evidence>